<feature type="compositionally biased region" description="Polar residues" evidence="1">
    <location>
        <begin position="27"/>
        <end position="36"/>
    </location>
</feature>
<evidence type="ECO:0000256" key="1">
    <source>
        <dbReference type="SAM" id="MobiDB-lite"/>
    </source>
</evidence>
<reference evidence="2" key="1">
    <citation type="journal article" date="2019" name="Sci. Rep.">
        <title>Draft genome of Tanacetum cinerariifolium, the natural source of mosquito coil.</title>
        <authorList>
            <person name="Yamashiro T."/>
            <person name="Shiraishi A."/>
            <person name="Satake H."/>
            <person name="Nakayama K."/>
        </authorList>
    </citation>
    <scope>NUCLEOTIDE SEQUENCE</scope>
</reference>
<comment type="caution">
    <text evidence="2">The sequence shown here is derived from an EMBL/GenBank/DDBJ whole genome shotgun (WGS) entry which is preliminary data.</text>
</comment>
<evidence type="ECO:0000313" key="2">
    <source>
        <dbReference type="EMBL" id="GFA10487.1"/>
    </source>
</evidence>
<protein>
    <submittedName>
        <fullName evidence="2">Uncharacterized protein</fullName>
    </submittedName>
</protein>
<sequence length="119" mass="12759">MLQNTDGDVAFDEKEPEFKRRKPKSEVNVSPSSSVQSKKHDDKTKREAKGKSPVESLTGYRNLSAEVEDFSDNSITEDTPAGSLVPAVGQLSSNNTNTFSAAGPSNATVSPTHGKSLYV</sequence>
<dbReference type="EMBL" id="BKCJ010369581">
    <property type="protein sequence ID" value="GFA10487.1"/>
    <property type="molecule type" value="Genomic_DNA"/>
</dbReference>
<feature type="non-terminal residue" evidence="2">
    <location>
        <position position="119"/>
    </location>
</feature>
<name>A0A699J492_TANCI</name>
<organism evidence="2">
    <name type="scientific">Tanacetum cinerariifolium</name>
    <name type="common">Dalmatian daisy</name>
    <name type="synonym">Chrysanthemum cinerariifolium</name>
    <dbReference type="NCBI Taxonomy" id="118510"/>
    <lineage>
        <taxon>Eukaryota</taxon>
        <taxon>Viridiplantae</taxon>
        <taxon>Streptophyta</taxon>
        <taxon>Embryophyta</taxon>
        <taxon>Tracheophyta</taxon>
        <taxon>Spermatophyta</taxon>
        <taxon>Magnoliopsida</taxon>
        <taxon>eudicotyledons</taxon>
        <taxon>Gunneridae</taxon>
        <taxon>Pentapetalae</taxon>
        <taxon>asterids</taxon>
        <taxon>campanulids</taxon>
        <taxon>Asterales</taxon>
        <taxon>Asteraceae</taxon>
        <taxon>Asteroideae</taxon>
        <taxon>Anthemideae</taxon>
        <taxon>Anthemidinae</taxon>
        <taxon>Tanacetum</taxon>
    </lineage>
</organism>
<feature type="compositionally biased region" description="Basic and acidic residues" evidence="1">
    <location>
        <begin position="38"/>
        <end position="52"/>
    </location>
</feature>
<proteinExistence type="predicted"/>
<feature type="region of interest" description="Disordered" evidence="1">
    <location>
        <begin position="1"/>
        <end position="119"/>
    </location>
</feature>
<dbReference type="AlphaFoldDB" id="A0A699J492"/>
<feature type="compositionally biased region" description="Polar residues" evidence="1">
    <location>
        <begin position="90"/>
        <end position="113"/>
    </location>
</feature>
<gene>
    <name evidence="2" type="ORF">Tci_582459</name>
</gene>
<accession>A0A699J492</accession>